<evidence type="ECO:0000256" key="2">
    <source>
        <dbReference type="SAM" id="SignalP"/>
    </source>
</evidence>
<dbReference type="GeneID" id="117345727"/>
<evidence type="ECO:0000313" key="5">
    <source>
        <dbReference type="RefSeq" id="XP_033770695.1"/>
    </source>
</evidence>
<comment type="subcellular location">
    <subcellularLocation>
        <location evidence="1">Secreted</location>
    </subcellularLocation>
</comment>
<name>A0A6P8NNP9_GEOSA</name>
<evidence type="ECO:0000256" key="1">
    <source>
        <dbReference type="RuleBase" id="RU369039"/>
    </source>
</evidence>
<organism evidence="4 5">
    <name type="scientific">Geotrypetes seraphini</name>
    <name type="common">Gaboon caecilian</name>
    <name type="synonym">Caecilia seraphini</name>
    <dbReference type="NCBI Taxonomy" id="260995"/>
    <lineage>
        <taxon>Eukaryota</taxon>
        <taxon>Metazoa</taxon>
        <taxon>Chordata</taxon>
        <taxon>Craniata</taxon>
        <taxon>Vertebrata</taxon>
        <taxon>Euteleostomi</taxon>
        <taxon>Amphibia</taxon>
        <taxon>Gymnophiona</taxon>
        <taxon>Geotrypetes</taxon>
    </lineage>
</organism>
<dbReference type="GO" id="GO:0008289">
    <property type="term" value="F:lipid binding"/>
    <property type="evidence" value="ECO:0007669"/>
    <property type="project" value="InterPro"/>
</dbReference>
<proteinExistence type="predicted"/>
<dbReference type="InterPro" id="IPR017942">
    <property type="entry name" value="Lipid-bd_serum_glycop_N"/>
</dbReference>
<keyword evidence="1" id="KW-0399">Innate immunity</keyword>
<accession>A0A6P8NNP9</accession>
<dbReference type="AlphaFoldDB" id="A0A6P8NNP9"/>
<keyword evidence="1" id="KW-0044">Antibiotic</keyword>
<keyword evidence="1" id="KW-0929">Antimicrobial</keyword>
<comment type="domain">
    <text evidence="1">The N-terminal region may be exposed to the interior of the granule, whereas the C-terminal portion may be embedded in the membrane. During phagocytosis and degranulation, proteases may be released and activated and cleave BPI at the junction of the N- and C-terminal portions of the molecule, providing controlled release of the N-terminal antibacterial fragment when bacteria are ingested.</text>
</comment>
<dbReference type="InterPro" id="IPR017943">
    <property type="entry name" value="Bactericidal_perm-incr_a/b_dom"/>
</dbReference>
<dbReference type="Gene3D" id="3.15.10.10">
    <property type="entry name" value="Bactericidal permeability-increasing protein, domain 1"/>
    <property type="match status" value="1"/>
</dbReference>
<dbReference type="InterPro" id="IPR032942">
    <property type="entry name" value="BPI/LBP/Plunc"/>
</dbReference>
<dbReference type="GO" id="GO:0050829">
    <property type="term" value="P:defense response to Gram-negative bacterium"/>
    <property type="evidence" value="ECO:0007669"/>
    <property type="project" value="UniProtKB-UniRule"/>
</dbReference>
<dbReference type="OrthoDB" id="9938407at2759"/>
<protein>
    <recommendedName>
        <fullName evidence="1">Bactericidal permeability-increasing protein</fullName>
        <shortName evidence="1">BPI</shortName>
    </recommendedName>
</protein>
<keyword evidence="1" id="KW-0325">Glycoprotein</keyword>
<feature type="domain" description="Lipid-binding serum glycoprotein N-terminal" evidence="3">
    <location>
        <begin position="28"/>
        <end position="247"/>
    </location>
</feature>
<keyword evidence="1 2" id="KW-0732">Signal</keyword>
<dbReference type="InParanoid" id="A0A6P8NNP9"/>
<evidence type="ECO:0000259" key="3">
    <source>
        <dbReference type="SMART" id="SM00328"/>
    </source>
</evidence>
<dbReference type="PANTHER" id="PTHR10504:SF147">
    <property type="entry name" value="BACTERICIDAL PERMEABILITY-INCREASING PROTEIN"/>
    <property type="match status" value="1"/>
</dbReference>
<dbReference type="SMART" id="SM00328">
    <property type="entry name" value="BPI1"/>
    <property type="match status" value="1"/>
</dbReference>
<dbReference type="RefSeq" id="XP_033770695.1">
    <property type="nucleotide sequence ID" value="XM_033914804.1"/>
</dbReference>
<dbReference type="PANTHER" id="PTHR10504">
    <property type="entry name" value="BACTERICIDAL PERMEABILITY-INCREASING BPI PROTEIN-RELATED"/>
    <property type="match status" value="1"/>
</dbReference>
<dbReference type="SUPFAM" id="SSF55394">
    <property type="entry name" value="Bactericidal permeability-increasing protein, BPI"/>
    <property type="match status" value="2"/>
</dbReference>
<sequence>MMWKISSFILLITGLTFSYCTNPGITLRVNQKGLNYANDTGKEILMQQVEDVVVTDISGEKGSLKFNITNMKLENLTIGSSAMKIVPSIGIEISISNSNAAVRSQWHADNGSGSIDGTPVLQLSEVNMTMVFNISRNDTGFPLFSVVNCSVNIPKIDLNLDPKMKEMFMKEYTEKSLQDNITAALNDKLCEGLTTQFTKWAANITSFPGWYNITKYVALNYNLMNPPVFSENSIEINITGLFFATKNGTNLTFVPENFKLENVTNSMLSIGISPEAMRSACQSFNDAQYAASFTHTQLGNIIQNWTGDANFTKPRGRLTVNDCPNFIMNPNGMTVTFLGMIKLLTTTPNEIVHSVVNISVEANVSFTKLCISQNNSNVILTGSVSSNRSVTCYCSSCQGDQKKIDNLLNAVKRICQGNLISYFGNMLQSGLGAPRIPFLNLFNTTCSIRTNFLQIDTENSYNFSSWS</sequence>
<feature type="signal peptide" evidence="2">
    <location>
        <begin position="1"/>
        <end position="18"/>
    </location>
</feature>
<comment type="function">
    <text evidence="1">The cytotoxic action of BPI is limited to many species of Gram-negative bacteria; this specificity may be explained by a strong affinity of the very basic N-terminal half for the negatively charged lipopolysaccharides that are unique to the Gram-negative bacterial outer envelope.</text>
</comment>
<evidence type="ECO:0000313" key="4">
    <source>
        <dbReference type="Proteomes" id="UP000515159"/>
    </source>
</evidence>
<comment type="domain">
    <text evidence="1">The N- and C-terminal barrels adopt an identical fold despite having only 13% of conserved residues.</text>
</comment>
<dbReference type="Pfam" id="PF01273">
    <property type="entry name" value="LBP_BPI_CETP"/>
    <property type="match status" value="1"/>
</dbReference>
<keyword evidence="1" id="KW-0391">Immunity</keyword>
<dbReference type="GO" id="GO:0005615">
    <property type="term" value="C:extracellular space"/>
    <property type="evidence" value="ECO:0007669"/>
    <property type="project" value="UniProtKB-UniRule"/>
</dbReference>
<keyword evidence="1" id="KW-1015">Disulfide bond</keyword>
<reference evidence="5" key="1">
    <citation type="submission" date="2025-08" db="UniProtKB">
        <authorList>
            <consortium name="RefSeq"/>
        </authorList>
    </citation>
    <scope>IDENTIFICATION</scope>
</reference>
<dbReference type="GO" id="GO:0045087">
    <property type="term" value="P:innate immune response"/>
    <property type="evidence" value="ECO:0007669"/>
    <property type="project" value="UniProtKB-UniRule"/>
</dbReference>
<comment type="subunit">
    <text evidence="1">Monomer. Homodimer; disulfide-linked.</text>
</comment>
<keyword evidence="4" id="KW-1185">Reference proteome</keyword>
<dbReference type="KEGG" id="gsh:117345727"/>
<gene>
    <name evidence="5" type="primary">LOC117345727</name>
</gene>
<keyword evidence="1" id="KW-0964">Secreted</keyword>
<dbReference type="Proteomes" id="UP000515159">
    <property type="component" value="Chromosome 11"/>
</dbReference>
<dbReference type="Gene3D" id="3.15.20.10">
    <property type="entry name" value="Bactericidal permeability-increasing protein, domain 2"/>
    <property type="match status" value="2"/>
</dbReference>
<feature type="chain" id="PRO_5028192337" description="Bactericidal permeability-increasing protein" evidence="2">
    <location>
        <begin position="19"/>
        <end position="467"/>
    </location>
</feature>